<dbReference type="AlphaFoldDB" id="A0A9W6I3A9"/>
<comment type="caution">
    <text evidence="3">The sequence shown here is derived from an EMBL/GenBank/DDBJ whole genome shotgun (WGS) entry which is preliminary data.</text>
</comment>
<evidence type="ECO:0000256" key="2">
    <source>
        <dbReference type="SAM" id="Phobius"/>
    </source>
</evidence>
<feature type="compositionally biased region" description="Basic residues" evidence="1">
    <location>
        <begin position="25"/>
        <end position="39"/>
    </location>
</feature>
<dbReference type="EMBL" id="BSEV01000008">
    <property type="protein sequence ID" value="GLK10403.1"/>
    <property type="molecule type" value="Genomic_DNA"/>
</dbReference>
<organism evidence="3 4">
    <name type="scientific">Streptosporangium carneum</name>
    <dbReference type="NCBI Taxonomy" id="47481"/>
    <lineage>
        <taxon>Bacteria</taxon>
        <taxon>Bacillati</taxon>
        <taxon>Actinomycetota</taxon>
        <taxon>Actinomycetes</taxon>
        <taxon>Streptosporangiales</taxon>
        <taxon>Streptosporangiaceae</taxon>
        <taxon>Streptosporangium</taxon>
    </lineage>
</organism>
<keyword evidence="2" id="KW-0812">Transmembrane</keyword>
<dbReference type="Proteomes" id="UP001143474">
    <property type="component" value="Unassembled WGS sequence"/>
</dbReference>
<evidence type="ECO:0000256" key="1">
    <source>
        <dbReference type="SAM" id="MobiDB-lite"/>
    </source>
</evidence>
<proteinExistence type="predicted"/>
<accession>A0A9W6I3A9</accession>
<keyword evidence="4" id="KW-1185">Reference proteome</keyword>
<feature type="region of interest" description="Disordered" evidence="1">
    <location>
        <begin position="1"/>
        <end position="39"/>
    </location>
</feature>
<evidence type="ECO:0000313" key="3">
    <source>
        <dbReference type="EMBL" id="GLK10403.1"/>
    </source>
</evidence>
<evidence type="ECO:0008006" key="5">
    <source>
        <dbReference type="Google" id="ProtNLM"/>
    </source>
</evidence>
<keyword evidence="2" id="KW-1133">Transmembrane helix</keyword>
<sequence length="232" mass="23926">MSSVTSDAVNTASDAVAPAGPASSTRRRRRAPRQPGRARRAGVLAVGAALAVGAVLLQSAALSSEASSAHLTWTGSVGEEVSASRFSAEVKAIHVAKAVEFTPLSGKPKKAETSGVFLVAEVAATATRTPQKLAPPVLLGQDGKRYTATDKVDSSLTITNPYIQVGWWAQSVAVFEIPASALAGSRIVLAPQSGFIAEALLPEVEVDLGLDEASAQRLVANAKDVYPLASKK</sequence>
<dbReference type="RefSeq" id="WP_271218834.1">
    <property type="nucleotide sequence ID" value="NZ_BAAAVD010000083.1"/>
</dbReference>
<evidence type="ECO:0000313" key="4">
    <source>
        <dbReference type="Proteomes" id="UP001143474"/>
    </source>
</evidence>
<gene>
    <name evidence="3" type="ORF">GCM10017600_38090</name>
</gene>
<reference evidence="3" key="1">
    <citation type="journal article" date="2014" name="Int. J. Syst. Evol. Microbiol.">
        <title>Complete genome sequence of Corynebacterium casei LMG S-19264T (=DSM 44701T), isolated from a smear-ripened cheese.</title>
        <authorList>
            <consortium name="US DOE Joint Genome Institute (JGI-PGF)"/>
            <person name="Walter F."/>
            <person name="Albersmeier A."/>
            <person name="Kalinowski J."/>
            <person name="Ruckert C."/>
        </authorList>
    </citation>
    <scope>NUCLEOTIDE SEQUENCE</scope>
    <source>
        <strain evidence="3">VKM Ac-2007</strain>
    </source>
</reference>
<keyword evidence="2" id="KW-0472">Membrane</keyword>
<name>A0A9W6I3A9_9ACTN</name>
<feature type="transmembrane region" description="Helical" evidence="2">
    <location>
        <begin position="38"/>
        <end position="57"/>
    </location>
</feature>
<protein>
    <recommendedName>
        <fullName evidence="5">DUF4352 domain-containing protein</fullName>
    </recommendedName>
</protein>
<feature type="compositionally biased region" description="Polar residues" evidence="1">
    <location>
        <begin position="1"/>
        <end position="13"/>
    </location>
</feature>
<reference evidence="3" key="2">
    <citation type="submission" date="2023-01" db="EMBL/GenBank/DDBJ databases">
        <authorList>
            <person name="Sun Q."/>
            <person name="Evtushenko L."/>
        </authorList>
    </citation>
    <scope>NUCLEOTIDE SEQUENCE</scope>
    <source>
        <strain evidence="3">VKM Ac-2007</strain>
    </source>
</reference>